<keyword evidence="2" id="KW-1185">Reference proteome</keyword>
<protein>
    <submittedName>
        <fullName evidence="1">Uncharacterized protein</fullName>
    </submittedName>
</protein>
<gene>
    <name evidence="1" type="ORF">Cco03nite_31190</name>
</gene>
<organism evidence="1 2">
    <name type="scientific">Catellatospora coxensis</name>
    <dbReference type="NCBI Taxonomy" id="310354"/>
    <lineage>
        <taxon>Bacteria</taxon>
        <taxon>Bacillati</taxon>
        <taxon>Actinomycetota</taxon>
        <taxon>Actinomycetes</taxon>
        <taxon>Micromonosporales</taxon>
        <taxon>Micromonosporaceae</taxon>
        <taxon>Catellatospora</taxon>
    </lineage>
</organism>
<comment type="caution">
    <text evidence="1">The sequence shown here is derived from an EMBL/GenBank/DDBJ whole genome shotgun (WGS) entry which is preliminary data.</text>
</comment>
<evidence type="ECO:0000313" key="1">
    <source>
        <dbReference type="EMBL" id="GIG06419.1"/>
    </source>
</evidence>
<reference evidence="1 2" key="1">
    <citation type="submission" date="2021-01" db="EMBL/GenBank/DDBJ databases">
        <title>Whole genome shotgun sequence of Catellatospora coxensis NBRC 107359.</title>
        <authorList>
            <person name="Komaki H."/>
            <person name="Tamura T."/>
        </authorList>
    </citation>
    <scope>NUCLEOTIDE SEQUENCE [LARGE SCALE GENOMIC DNA]</scope>
    <source>
        <strain evidence="1 2">NBRC 107359</strain>
    </source>
</reference>
<sequence>MPHMFGRAKPSSLPYPKASPQGMAARWLQWAASIPAWRTPLGDRAEYYGTNQPKDVWFLAGQFGGAGDDPENFRRVTVPAGRPIFLPIWWAFGTDEAPKSRPADAGVAYAALENDEEIDLPILEVVCHRKFTVNGVFGNPITTTGRAREVWMWANCVLLTGLTPGRHRLITSRAHVSEERPDAAAFVYLITIRD</sequence>
<dbReference type="AlphaFoldDB" id="A0A8J3KW96"/>
<dbReference type="EMBL" id="BONI01000023">
    <property type="protein sequence ID" value="GIG06419.1"/>
    <property type="molecule type" value="Genomic_DNA"/>
</dbReference>
<name>A0A8J3KW96_9ACTN</name>
<evidence type="ECO:0000313" key="2">
    <source>
        <dbReference type="Proteomes" id="UP000630887"/>
    </source>
</evidence>
<accession>A0A8J3KW96</accession>
<proteinExistence type="predicted"/>
<dbReference type="Proteomes" id="UP000630887">
    <property type="component" value="Unassembled WGS sequence"/>
</dbReference>